<dbReference type="EMBL" id="FOLO01000007">
    <property type="protein sequence ID" value="SFC31345.1"/>
    <property type="molecule type" value="Genomic_DNA"/>
</dbReference>
<reference evidence="2 3" key="1">
    <citation type="submission" date="2016-10" db="EMBL/GenBank/DDBJ databases">
        <authorList>
            <person name="de Groot N.N."/>
        </authorList>
    </citation>
    <scope>NUCLEOTIDE SEQUENCE [LARGE SCALE GENOMIC DNA]</scope>
    <source>
        <strain evidence="2 3">DSM 6059</strain>
    </source>
</reference>
<dbReference type="PANTHER" id="PTHR43798">
    <property type="entry name" value="MONOACYLGLYCEROL LIPASE"/>
    <property type="match status" value="1"/>
</dbReference>
<dbReference type="InterPro" id="IPR000073">
    <property type="entry name" value="AB_hydrolase_1"/>
</dbReference>
<dbReference type="AlphaFoldDB" id="A0A1I1I5M7"/>
<name>A0A1I1I5M7_9GAMM</name>
<dbReference type="GO" id="GO:0047372">
    <property type="term" value="F:monoacylglycerol lipase activity"/>
    <property type="evidence" value="ECO:0007669"/>
    <property type="project" value="TreeGrafter"/>
</dbReference>
<evidence type="ECO:0000313" key="3">
    <source>
        <dbReference type="Proteomes" id="UP000198862"/>
    </source>
</evidence>
<dbReference type="OrthoDB" id="5853561at2"/>
<dbReference type="PANTHER" id="PTHR43798:SF33">
    <property type="entry name" value="HYDROLASE, PUTATIVE (AFU_ORTHOLOGUE AFUA_2G14860)-RELATED"/>
    <property type="match status" value="1"/>
</dbReference>
<dbReference type="STRING" id="1123010.SAMN02745724_01382"/>
<feature type="domain" description="AB hydrolase-1" evidence="1">
    <location>
        <begin position="42"/>
        <end position="145"/>
    </location>
</feature>
<dbReference type="PRINTS" id="PR00412">
    <property type="entry name" value="EPOXHYDRLASE"/>
</dbReference>
<dbReference type="GO" id="GO:0046464">
    <property type="term" value="P:acylglycerol catabolic process"/>
    <property type="evidence" value="ECO:0007669"/>
    <property type="project" value="TreeGrafter"/>
</dbReference>
<dbReference type="SUPFAM" id="SSF53474">
    <property type="entry name" value="alpha/beta-Hydrolases"/>
    <property type="match status" value="1"/>
</dbReference>
<evidence type="ECO:0000259" key="1">
    <source>
        <dbReference type="Pfam" id="PF00561"/>
    </source>
</evidence>
<dbReference type="InterPro" id="IPR029058">
    <property type="entry name" value="AB_hydrolase_fold"/>
</dbReference>
<organism evidence="2 3">
    <name type="scientific">Pseudoalteromonas denitrificans DSM 6059</name>
    <dbReference type="NCBI Taxonomy" id="1123010"/>
    <lineage>
        <taxon>Bacteria</taxon>
        <taxon>Pseudomonadati</taxon>
        <taxon>Pseudomonadota</taxon>
        <taxon>Gammaproteobacteria</taxon>
        <taxon>Alteromonadales</taxon>
        <taxon>Pseudoalteromonadaceae</taxon>
        <taxon>Pseudoalteromonas</taxon>
    </lineage>
</organism>
<dbReference type="Gene3D" id="3.40.50.1820">
    <property type="entry name" value="alpha/beta hydrolase"/>
    <property type="match status" value="1"/>
</dbReference>
<dbReference type="Proteomes" id="UP000198862">
    <property type="component" value="Unassembled WGS sequence"/>
</dbReference>
<dbReference type="GO" id="GO:0016020">
    <property type="term" value="C:membrane"/>
    <property type="evidence" value="ECO:0007669"/>
    <property type="project" value="TreeGrafter"/>
</dbReference>
<dbReference type="Pfam" id="PF00561">
    <property type="entry name" value="Abhydrolase_1"/>
    <property type="match status" value="1"/>
</dbReference>
<accession>A0A1I1I5M7</accession>
<sequence>MNQQINNISSLGEISSAFDFHRQYIDINDQKIHYIEKGNGDPILFIHGCPTSSYLWRNIIPFVSNTHKAVAFDLIGMGGSNKPKKPYTFIDNYRVLEGFIDALGLKNITLVVHDWGAALGFEYARKNTENVKAIAFMEAVLPPIFPQVSYDAMGEEIGALFKSFRDPIEGVELLINQHMFIEKTLPDFILRPLDKVTWDQYKAPFLNQDDRTALLTWPKELPIAGEPKDNVVLMADIEAFMCSSQIPMLLLYSDPGILTPPELVPWYQENIKNLSIVHVGKGLHFIQEDEPILIGEAIAHWLVT</sequence>
<dbReference type="InterPro" id="IPR000639">
    <property type="entry name" value="Epox_hydrolase-like"/>
</dbReference>
<proteinExistence type="predicted"/>
<dbReference type="InterPro" id="IPR050266">
    <property type="entry name" value="AB_hydrolase_sf"/>
</dbReference>
<dbReference type="RefSeq" id="WP_091982194.1">
    <property type="nucleotide sequence ID" value="NZ_FOLO01000007.1"/>
</dbReference>
<keyword evidence="3" id="KW-1185">Reference proteome</keyword>
<protein>
    <submittedName>
        <fullName evidence="2">Haloalkane dehalogenase</fullName>
    </submittedName>
</protein>
<dbReference type="NCBIfam" id="NF002938">
    <property type="entry name" value="PRK03592.1"/>
    <property type="match status" value="1"/>
</dbReference>
<evidence type="ECO:0000313" key="2">
    <source>
        <dbReference type="EMBL" id="SFC31345.1"/>
    </source>
</evidence>
<gene>
    <name evidence="2" type="ORF">SAMN02745724_01382</name>
</gene>